<dbReference type="Gene3D" id="3.40.50.1110">
    <property type="entry name" value="SGNH hydrolase"/>
    <property type="match status" value="1"/>
</dbReference>
<dbReference type="PANTHER" id="PTHR43784">
    <property type="entry name" value="GDSL-LIKE LIPASE/ACYLHYDROLASE, PUTATIVE (AFU_ORTHOLOGUE AFUA_2G00820)-RELATED"/>
    <property type="match status" value="1"/>
</dbReference>
<evidence type="ECO:0000259" key="2">
    <source>
        <dbReference type="Pfam" id="PF13472"/>
    </source>
</evidence>
<dbReference type="RefSeq" id="XP_028464679.1">
    <property type="nucleotide sequence ID" value="XM_028608259.1"/>
</dbReference>
<keyword evidence="4" id="KW-1185">Reference proteome</keyword>
<dbReference type="Proteomes" id="UP000272025">
    <property type="component" value="Unassembled WGS sequence"/>
</dbReference>
<dbReference type="InterPro" id="IPR036514">
    <property type="entry name" value="SGNH_hydro_sf"/>
</dbReference>
<dbReference type="SUPFAM" id="SSF52266">
    <property type="entry name" value="SGNH hydrolase"/>
    <property type="match status" value="1"/>
</dbReference>
<dbReference type="CDD" id="cd01830">
    <property type="entry name" value="XynE_like"/>
    <property type="match status" value="1"/>
</dbReference>
<dbReference type="InterPro" id="IPR053140">
    <property type="entry name" value="GDSL_Rv0518-like"/>
</dbReference>
<dbReference type="AlphaFoldDB" id="A0A3N2PQT4"/>
<sequence>MFAGFSLRTALTALLVLGTATSSVLASDPCVPRDEDKDWVTVWGAMPQLTEPHNLPPVPFNETGRVFHDSTIRQTVKASLATSTLRLEISNAFGGSDLPITAVSVALPVDPSRAGGSAIQPNTAQEVTFSGSRSIIVPQGALVLSDPIDIAVESESILAISIYLADGQTTNDLTSHPGSRTTSWLVHGNHVADADFNNATPSDHWYLISALEAPLNTPGADEEAATIAIIGDSLTDGRGSTTNANNRWPDQLLARLNADNNATTSARRPAIAILNQGAGGNRVLADGLGPNAMARIDRDVLSHPGVRYVLFFIGVNDIGTAAAEPGPQAVVGDRLAQAFHQMATRLRRHGLAVFGATLTPMSGPGQAYGHPEREKTRQGLNEWIRAAEGTVFDAVVDFDAMVRDPENPETLAPPYNEGDHLHLSPRGYQAMADGFDLELFARFAGAGRRF</sequence>
<feature type="domain" description="SGNH hydrolase-type esterase" evidence="2">
    <location>
        <begin position="230"/>
        <end position="430"/>
    </location>
</feature>
<evidence type="ECO:0000313" key="4">
    <source>
        <dbReference type="Proteomes" id="UP000272025"/>
    </source>
</evidence>
<dbReference type="OrthoDB" id="10071171at2759"/>
<evidence type="ECO:0000256" key="1">
    <source>
        <dbReference type="SAM" id="SignalP"/>
    </source>
</evidence>
<dbReference type="GeneID" id="39576737"/>
<dbReference type="STRING" id="1314773.A0A3N2PQT4"/>
<dbReference type="PANTHER" id="PTHR43784:SF3">
    <property type="entry name" value="GDSL FAMILY LIPASE"/>
    <property type="match status" value="1"/>
</dbReference>
<dbReference type="InterPro" id="IPR013830">
    <property type="entry name" value="SGNH_hydro"/>
</dbReference>
<proteinExistence type="predicted"/>
<feature type="signal peptide" evidence="1">
    <location>
        <begin position="1"/>
        <end position="26"/>
    </location>
</feature>
<dbReference type="Pfam" id="PF13472">
    <property type="entry name" value="Lipase_GDSL_2"/>
    <property type="match status" value="1"/>
</dbReference>
<organism evidence="3 4">
    <name type="scientific">Sodiomyces alkalinus (strain CBS 110278 / VKM F-3762 / F11)</name>
    <name type="common">Alkaliphilic filamentous fungus</name>
    <dbReference type="NCBI Taxonomy" id="1314773"/>
    <lineage>
        <taxon>Eukaryota</taxon>
        <taxon>Fungi</taxon>
        <taxon>Dikarya</taxon>
        <taxon>Ascomycota</taxon>
        <taxon>Pezizomycotina</taxon>
        <taxon>Sordariomycetes</taxon>
        <taxon>Hypocreomycetidae</taxon>
        <taxon>Glomerellales</taxon>
        <taxon>Plectosphaerellaceae</taxon>
        <taxon>Sodiomyces</taxon>
    </lineage>
</organism>
<accession>A0A3N2PQT4</accession>
<reference evidence="3 4" key="1">
    <citation type="journal article" date="2018" name="Mol. Ecol.">
        <title>The obligate alkalophilic soda-lake fungus Sodiomyces alkalinus has shifted to a protein diet.</title>
        <authorList>
            <person name="Grum-Grzhimaylo A.A."/>
            <person name="Falkoski D.L."/>
            <person name="van den Heuvel J."/>
            <person name="Valero-Jimenez C.A."/>
            <person name="Min B."/>
            <person name="Choi I.G."/>
            <person name="Lipzen A."/>
            <person name="Daum C.G."/>
            <person name="Aanen D.K."/>
            <person name="Tsang A."/>
            <person name="Henrissat B."/>
            <person name="Bilanenko E.N."/>
            <person name="de Vries R.P."/>
            <person name="van Kan J.A.L."/>
            <person name="Grigoriev I.V."/>
            <person name="Debets A.J.M."/>
        </authorList>
    </citation>
    <scope>NUCLEOTIDE SEQUENCE [LARGE SCALE GENOMIC DNA]</scope>
    <source>
        <strain evidence="3 4">F11</strain>
    </source>
</reference>
<dbReference type="EMBL" id="ML119058">
    <property type="protein sequence ID" value="ROT36873.1"/>
    <property type="molecule type" value="Genomic_DNA"/>
</dbReference>
<keyword evidence="1" id="KW-0732">Signal</keyword>
<gene>
    <name evidence="3" type="ORF">SODALDRAFT_280827</name>
</gene>
<protein>
    <submittedName>
        <fullName evidence="3">Lipolytic enzyme</fullName>
    </submittedName>
</protein>
<name>A0A3N2PQT4_SODAK</name>
<evidence type="ECO:0000313" key="3">
    <source>
        <dbReference type="EMBL" id="ROT36873.1"/>
    </source>
</evidence>
<feature type="chain" id="PRO_5018041157" evidence="1">
    <location>
        <begin position="27"/>
        <end position="450"/>
    </location>
</feature>